<evidence type="ECO:0000313" key="1">
    <source>
        <dbReference type="EMBL" id="VYU38989.1"/>
    </source>
</evidence>
<dbReference type="EMBL" id="CACRUW010000016">
    <property type="protein sequence ID" value="VYU38989.1"/>
    <property type="molecule type" value="Genomic_DNA"/>
</dbReference>
<protein>
    <recommendedName>
        <fullName evidence="2">T9SS type A sorting domain-containing protein</fullName>
    </recommendedName>
</protein>
<name>A0A6N3EHR8_PARDI</name>
<sequence length="44" mass="5056">MVIALNGKIVRYQKQIGLQGYKGLPFGTYVIRINEKTFKIQLSK</sequence>
<accession>A0A6N3EHR8</accession>
<proteinExistence type="predicted"/>
<reference evidence="1" key="1">
    <citation type="submission" date="2019-11" db="EMBL/GenBank/DDBJ databases">
        <authorList>
            <person name="Feng L."/>
        </authorList>
    </citation>
    <scope>NUCLEOTIDE SEQUENCE</scope>
    <source>
        <strain evidence="1">PdistasonisLFYP31</strain>
    </source>
</reference>
<dbReference type="AlphaFoldDB" id="A0A6N3EHR8"/>
<gene>
    <name evidence="1" type="ORF">PDLFYP31_02419</name>
</gene>
<organism evidence="1">
    <name type="scientific">Parabacteroides distasonis</name>
    <dbReference type="NCBI Taxonomy" id="823"/>
    <lineage>
        <taxon>Bacteria</taxon>
        <taxon>Pseudomonadati</taxon>
        <taxon>Bacteroidota</taxon>
        <taxon>Bacteroidia</taxon>
        <taxon>Bacteroidales</taxon>
        <taxon>Tannerellaceae</taxon>
        <taxon>Parabacteroides</taxon>
    </lineage>
</organism>
<evidence type="ECO:0008006" key="2">
    <source>
        <dbReference type="Google" id="ProtNLM"/>
    </source>
</evidence>